<evidence type="ECO:0000256" key="4">
    <source>
        <dbReference type="ARBA" id="ARBA00023163"/>
    </source>
</evidence>
<dbReference type="PANTHER" id="PTHR43133:SF66">
    <property type="entry name" value="ECF RNA POLYMERASE SIGMA FACTOR SIGK"/>
    <property type="match status" value="1"/>
</dbReference>
<dbReference type="Proteomes" id="UP001501295">
    <property type="component" value="Unassembled WGS sequence"/>
</dbReference>
<dbReference type="EMBL" id="BAABLM010000009">
    <property type="protein sequence ID" value="GAA4682852.1"/>
    <property type="molecule type" value="Genomic_DNA"/>
</dbReference>
<dbReference type="Gene3D" id="1.10.1740.10">
    <property type="match status" value="1"/>
</dbReference>
<evidence type="ECO:0000313" key="7">
    <source>
        <dbReference type="EMBL" id="GAA4682852.1"/>
    </source>
</evidence>
<dbReference type="InterPro" id="IPR039425">
    <property type="entry name" value="RNA_pol_sigma-70-like"/>
</dbReference>
<comment type="caution">
    <text evidence="7">The sequence shown here is derived from an EMBL/GenBank/DDBJ whole genome shotgun (WGS) entry which is preliminary data.</text>
</comment>
<evidence type="ECO:0000313" key="8">
    <source>
        <dbReference type="Proteomes" id="UP001501295"/>
    </source>
</evidence>
<dbReference type="SUPFAM" id="SSF88946">
    <property type="entry name" value="Sigma2 domain of RNA polymerase sigma factors"/>
    <property type="match status" value="1"/>
</dbReference>
<dbReference type="InterPro" id="IPR036388">
    <property type="entry name" value="WH-like_DNA-bd_sf"/>
</dbReference>
<name>A0ABP8W7U8_9MICO</name>
<feature type="domain" description="RNA polymerase sigma-70 region 2" evidence="5">
    <location>
        <begin position="32"/>
        <end position="99"/>
    </location>
</feature>
<reference evidence="8" key="1">
    <citation type="journal article" date="2019" name="Int. J. Syst. Evol. Microbiol.">
        <title>The Global Catalogue of Microorganisms (GCM) 10K type strain sequencing project: providing services to taxonomists for standard genome sequencing and annotation.</title>
        <authorList>
            <consortium name="The Broad Institute Genomics Platform"/>
            <consortium name="The Broad Institute Genome Sequencing Center for Infectious Disease"/>
            <person name="Wu L."/>
            <person name="Ma J."/>
        </authorList>
    </citation>
    <scope>NUCLEOTIDE SEQUENCE [LARGE SCALE GENOMIC DNA]</scope>
    <source>
        <strain evidence="8">JCM 18956</strain>
    </source>
</reference>
<organism evidence="7 8">
    <name type="scientific">Frondihabitans cladoniiphilus</name>
    <dbReference type="NCBI Taxonomy" id="715785"/>
    <lineage>
        <taxon>Bacteria</taxon>
        <taxon>Bacillati</taxon>
        <taxon>Actinomycetota</taxon>
        <taxon>Actinomycetes</taxon>
        <taxon>Micrococcales</taxon>
        <taxon>Microbacteriaceae</taxon>
        <taxon>Frondihabitans</taxon>
    </lineage>
</organism>
<dbReference type="InterPro" id="IPR013249">
    <property type="entry name" value="RNA_pol_sigma70_r4_t2"/>
</dbReference>
<keyword evidence="3" id="KW-0731">Sigma factor</keyword>
<evidence type="ECO:0000256" key="3">
    <source>
        <dbReference type="ARBA" id="ARBA00023082"/>
    </source>
</evidence>
<dbReference type="InterPro" id="IPR014284">
    <property type="entry name" value="RNA_pol_sigma-70_dom"/>
</dbReference>
<dbReference type="RefSeq" id="WP_345376789.1">
    <property type="nucleotide sequence ID" value="NZ_BAABLM010000009.1"/>
</dbReference>
<dbReference type="Pfam" id="PF04542">
    <property type="entry name" value="Sigma70_r2"/>
    <property type="match status" value="1"/>
</dbReference>
<evidence type="ECO:0000256" key="2">
    <source>
        <dbReference type="ARBA" id="ARBA00023015"/>
    </source>
</evidence>
<dbReference type="Gene3D" id="1.10.10.10">
    <property type="entry name" value="Winged helix-like DNA-binding domain superfamily/Winged helix DNA-binding domain"/>
    <property type="match status" value="1"/>
</dbReference>
<evidence type="ECO:0000259" key="5">
    <source>
        <dbReference type="Pfam" id="PF04542"/>
    </source>
</evidence>
<dbReference type="InterPro" id="IPR013324">
    <property type="entry name" value="RNA_pol_sigma_r3/r4-like"/>
</dbReference>
<gene>
    <name evidence="7" type="ORF">GCM10025780_30570</name>
</gene>
<feature type="domain" description="RNA polymerase sigma factor 70 region 4 type 2" evidence="6">
    <location>
        <begin position="131"/>
        <end position="180"/>
    </location>
</feature>
<dbReference type="SUPFAM" id="SSF88659">
    <property type="entry name" value="Sigma3 and sigma4 domains of RNA polymerase sigma factors"/>
    <property type="match status" value="1"/>
</dbReference>
<evidence type="ECO:0000256" key="1">
    <source>
        <dbReference type="ARBA" id="ARBA00010641"/>
    </source>
</evidence>
<keyword evidence="2" id="KW-0805">Transcription regulation</keyword>
<comment type="similarity">
    <text evidence="1">Belongs to the sigma-70 factor family. ECF subfamily.</text>
</comment>
<dbReference type="InterPro" id="IPR013325">
    <property type="entry name" value="RNA_pol_sigma_r2"/>
</dbReference>
<proteinExistence type="inferred from homology"/>
<dbReference type="NCBIfam" id="TIGR02937">
    <property type="entry name" value="sigma70-ECF"/>
    <property type="match status" value="1"/>
</dbReference>
<keyword evidence="8" id="KW-1185">Reference proteome</keyword>
<dbReference type="PANTHER" id="PTHR43133">
    <property type="entry name" value="RNA POLYMERASE ECF-TYPE SIGMA FACTO"/>
    <property type="match status" value="1"/>
</dbReference>
<dbReference type="InterPro" id="IPR007627">
    <property type="entry name" value="RNA_pol_sigma70_r2"/>
</dbReference>
<evidence type="ECO:0000259" key="6">
    <source>
        <dbReference type="Pfam" id="PF08281"/>
    </source>
</evidence>
<sequence>MPEAVPHNLDAAAEDALLMRIAEGGTDAFDALYRQTRQSTFDVIRRVLIDPSQAEEVTQDVYLDIWQSAARFDPTRGHARSWIYTLARRRAIDRVRTSQADRNRDLLIGVRDHPAPFDHVSETVDIILEHERVRLAMKRLTPKQRQAVELIHDAGLSSTVIADTLGVNAGAIKTRLRDGLINLRHELDTAS</sequence>
<accession>A0ABP8W7U8</accession>
<protein>
    <submittedName>
        <fullName evidence="7">Sigma-70 family RNA polymerase sigma factor</fullName>
    </submittedName>
</protein>
<dbReference type="Pfam" id="PF08281">
    <property type="entry name" value="Sigma70_r4_2"/>
    <property type="match status" value="1"/>
</dbReference>
<keyword evidence="4" id="KW-0804">Transcription</keyword>